<evidence type="ECO:0000256" key="13">
    <source>
        <dbReference type="ARBA" id="ARBA00022989"/>
    </source>
</evidence>
<evidence type="ECO:0000313" key="22">
    <source>
        <dbReference type="EMBL" id="ACM77761.1"/>
    </source>
</evidence>
<dbReference type="PROSITE" id="PS50999">
    <property type="entry name" value="COX2_TM"/>
    <property type="match status" value="1"/>
</dbReference>
<keyword evidence="16 18" id="KW-0472">Membrane</keyword>
<keyword evidence="7 18" id="KW-0812">Transmembrane</keyword>
<dbReference type="PROSITE" id="PS50857">
    <property type="entry name" value="COX2_CUA"/>
    <property type="match status" value="1"/>
</dbReference>
<dbReference type="AlphaFoldDB" id="E0WBN5"/>
<evidence type="ECO:0000259" key="21">
    <source>
        <dbReference type="PROSITE" id="PS50999"/>
    </source>
</evidence>
<gene>
    <name evidence="22" type="primary">COX2</name>
</gene>
<name>E0WBN5_9HYME</name>
<comment type="cofactor">
    <cofactor evidence="18">
        <name>Cu cation</name>
        <dbReference type="ChEBI" id="CHEBI:23378"/>
    </cofactor>
    <text evidence="18">Binds a copper A center.</text>
</comment>
<dbReference type="Gene3D" id="2.60.40.420">
    <property type="entry name" value="Cupredoxins - blue copper proteins"/>
    <property type="match status" value="1"/>
</dbReference>
<evidence type="ECO:0000256" key="6">
    <source>
        <dbReference type="ARBA" id="ARBA00022660"/>
    </source>
</evidence>
<keyword evidence="8 18" id="KW-0479">Metal-binding</keyword>
<dbReference type="InterPro" id="IPR036257">
    <property type="entry name" value="Cyt_c_oxidase_su2_TM_sf"/>
</dbReference>
<feature type="transmembrane region" description="Helical" evidence="19">
    <location>
        <begin position="27"/>
        <end position="46"/>
    </location>
</feature>
<sequence length="223" mass="26147">MPTWNMMIMQDPANMVSVYMSITHNTIMEVMIAIATFISVLMIFLLKNKATNRMITQNNKMEILWTILPMIILIYMASPSLQLLYIMEESNTPSMTIKSVGHQWYWTYEYPDFMKTFDSYMMTEKSQKKFRLMDVDNRMIMPFKIFTRILCSSTDVIHSWTIPSLGVKMDAMPGRVNQMIMYPSMMGVYYGQCSEICGMNHSFMPIVVEIVKTKMFINWIKVS</sequence>
<keyword evidence="5 18" id="KW-0813">Transport</keyword>
<evidence type="ECO:0000256" key="11">
    <source>
        <dbReference type="ARBA" id="ARBA00022967"/>
    </source>
</evidence>
<keyword evidence="13 19" id="KW-1133">Transmembrane helix</keyword>
<dbReference type="InterPro" id="IPR002429">
    <property type="entry name" value="CcO_II-like_C"/>
</dbReference>
<evidence type="ECO:0000256" key="2">
    <source>
        <dbReference type="ARBA" id="ARBA00007866"/>
    </source>
</evidence>
<dbReference type="InterPro" id="IPR011759">
    <property type="entry name" value="Cyt_c_oxidase_su2_TM_dom"/>
</dbReference>
<evidence type="ECO:0000256" key="17">
    <source>
        <dbReference type="ARBA" id="ARBA00049512"/>
    </source>
</evidence>
<dbReference type="FunFam" id="2.60.40.420:FF:000001">
    <property type="entry name" value="Cytochrome c oxidase subunit 2"/>
    <property type="match status" value="1"/>
</dbReference>
<proteinExistence type="inferred from homology"/>
<evidence type="ECO:0000256" key="18">
    <source>
        <dbReference type="RuleBase" id="RU000457"/>
    </source>
</evidence>
<dbReference type="InterPro" id="IPR008972">
    <property type="entry name" value="Cupredoxin"/>
</dbReference>
<accession>E0WBN5</accession>
<dbReference type="GO" id="GO:0042773">
    <property type="term" value="P:ATP synthesis coupled electron transport"/>
    <property type="evidence" value="ECO:0007669"/>
    <property type="project" value="TreeGrafter"/>
</dbReference>
<keyword evidence="11" id="KW-1278">Translocase</keyword>
<evidence type="ECO:0000256" key="3">
    <source>
        <dbReference type="ARBA" id="ARBA00011164"/>
    </source>
</evidence>
<geneLocation type="mitochondrion" evidence="22"/>
<dbReference type="InterPro" id="IPR014222">
    <property type="entry name" value="Cyt_c_oxidase_su2"/>
</dbReference>
<comment type="similarity">
    <text evidence="2 18">Belongs to the cytochrome c oxidase subunit 2 family.</text>
</comment>
<feature type="transmembrane region" description="Helical" evidence="19">
    <location>
        <begin position="67"/>
        <end position="87"/>
    </location>
</feature>
<dbReference type="InterPro" id="IPR045187">
    <property type="entry name" value="CcO_II"/>
</dbReference>
<reference evidence="22" key="1">
    <citation type="journal article" date="2014" name="Mol. Phylogenet. Evol.">
        <title>Two mitochondrial genomes from the families Bethylidae and Mutillidae: independent rearrangement of protein-coding genes and higher-level phylogeny of the Hymenoptera.</title>
        <authorList>
            <person name="Wei S.J."/>
            <person name="Li Q."/>
            <person name="van Achterberg K."/>
            <person name="Chen X.X."/>
        </authorList>
    </citation>
    <scope>NUCLEOTIDE SEQUENCE</scope>
</reference>
<evidence type="ECO:0000259" key="20">
    <source>
        <dbReference type="PROSITE" id="PS50857"/>
    </source>
</evidence>
<evidence type="ECO:0000256" key="10">
    <source>
        <dbReference type="ARBA" id="ARBA00022842"/>
    </source>
</evidence>
<dbReference type="GO" id="GO:0005743">
    <property type="term" value="C:mitochondrial inner membrane"/>
    <property type="evidence" value="ECO:0007669"/>
    <property type="project" value="UniProtKB-SubCell"/>
</dbReference>
<evidence type="ECO:0000256" key="4">
    <source>
        <dbReference type="ARBA" id="ARBA00015946"/>
    </source>
</evidence>
<keyword evidence="9 18" id="KW-0999">Mitochondrion inner membrane</keyword>
<evidence type="ECO:0000256" key="19">
    <source>
        <dbReference type="SAM" id="Phobius"/>
    </source>
</evidence>
<evidence type="ECO:0000256" key="14">
    <source>
        <dbReference type="ARBA" id="ARBA00023008"/>
    </source>
</evidence>
<comment type="subcellular location">
    <subcellularLocation>
        <location evidence="1 18">Mitochondrion inner membrane</location>
        <topology evidence="1 18">Multi-pass membrane protein</topology>
    </subcellularLocation>
</comment>
<keyword evidence="12 18" id="KW-0249">Electron transport</keyword>
<evidence type="ECO:0000256" key="16">
    <source>
        <dbReference type="ARBA" id="ARBA00023136"/>
    </source>
</evidence>
<evidence type="ECO:0000256" key="8">
    <source>
        <dbReference type="ARBA" id="ARBA00022723"/>
    </source>
</evidence>
<dbReference type="PROSITE" id="PS00078">
    <property type="entry name" value="COX2"/>
    <property type="match status" value="1"/>
</dbReference>
<evidence type="ECO:0000256" key="7">
    <source>
        <dbReference type="ARBA" id="ARBA00022692"/>
    </source>
</evidence>
<dbReference type="Gene3D" id="1.10.287.90">
    <property type="match status" value="1"/>
</dbReference>
<feature type="domain" description="Cytochrome oxidase subunit II copper A binding" evidence="20">
    <location>
        <begin position="92"/>
        <end position="222"/>
    </location>
</feature>
<dbReference type="InterPro" id="IPR001505">
    <property type="entry name" value="Copper_CuA"/>
</dbReference>
<dbReference type="SUPFAM" id="SSF81464">
    <property type="entry name" value="Cytochrome c oxidase subunit II-like, transmembrane region"/>
    <property type="match status" value="1"/>
</dbReference>
<evidence type="ECO:0000256" key="9">
    <source>
        <dbReference type="ARBA" id="ARBA00022792"/>
    </source>
</evidence>
<dbReference type="GO" id="GO:0016491">
    <property type="term" value="F:oxidoreductase activity"/>
    <property type="evidence" value="ECO:0007669"/>
    <property type="project" value="InterPro"/>
</dbReference>
<dbReference type="PANTHER" id="PTHR22888:SF9">
    <property type="entry name" value="CYTOCHROME C OXIDASE SUBUNIT 2"/>
    <property type="match status" value="1"/>
</dbReference>
<keyword evidence="14 18" id="KW-0186">Copper</keyword>
<dbReference type="InterPro" id="IPR034210">
    <property type="entry name" value="CcO_II_C"/>
</dbReference>
<comment type="catalytic activity">
    <reaction evidence="17">
        <text>4 Fe(II)-[cytochrome c] + O2 + 8 H(+)(in) = 4 Fe(III)-[cytochrome c] + 2 H2O + 4 H(+)(out)</text>
        <dbReference type="Rhea" id="RHEA:11436"/>
        <dbReference type="Rhea" id="RHEA-COMP:10350"/>
        <dbReference type="Rhea" id="RHEA-COMP:14399"/>
        <dbReference type="ChEBI" id="CHEBI:15377"/>
        <dbReference type="ChEBI" id="CHEBI:15378"/>
        <dbReference type="ChEBI" id="CHEBI:15379"/>
        <dbReference type="ChEBI" id="CHEBI:29033"/>
        <dbReference type="ChEBI" id="CHEBI:29034"/>
        <dbReference type="EC" id="7.1.1.9"/>
    </reaction>
    <physiologicalReaction direction="left-to-right" evidence="17">
        <dbReference type="Rhea" id="RHEA:11437"/>
    </physiologicalReaction>
</comment>
<keyword evidence="6 18" id="KW-0679">Respiratory chain</keyword>
<evidence type="ECO:0000256" key="5">
    <source>
        <dbReference type="ARBA" id="ARBA00022448"/>
    </source>
</evidence>
<dbReference type="Pfam" id="PF00116">
    <property type="entry name" value="COX2"/>
    <property type="match status" value="1"/>
</dbReference>
<keyword evidence="15 18" id="KW-0496">Mitochondrion</keyword>
<evidence type="ECO:0000256" key="1">
    <source>
        <dbReference type="ARBA" id="ARBA00004448"/>
    </source>
</evidence>
<dbReference type="CDD" id="cd13912">
    <property type="entry name" value="CcO_II_C"/>
    <property type="match status" value="1"/>
</dbReference>
<dbReference type="GO" id="GO:0005507">
    <property type="term" value="F:copper ion binding"/>
    <property type="evidence" value="ECO:0007669"/>
    <property type="project" value="InterPro"/>
</dbReference>
<dbReference type="NCBIfam" id="TIGR02866">
    <property type="entry name" value="CoxB"/>
    <property type="match status" value="1"/>
</dbReference>
<dbReference type="EMBL" id="FJ611801">
    <property type="protein sequence ID" value="ACM77761.1"/>
    <property type="molecule type" value="Genomic_DNA"/>
</dbReference>
<evidence type="ECO:0000256" key="12">
    <source>
        <dbReference type="ARBA" id="ARBA00022982"/>
    </source>
</evidence>
<protein>
    <recommendedName>
        <fullName evidence="4 18">Cytochrome c oxidase subunit 2</fullName>
    </recommendedName>
</protein>
<dbReference type="PRINTS" id="PR01166">
    <property type="entry name" value="CYCOXIDASEII"/>
</dbReference>
<dbReference type="GO" id="GO:0004129">
    <property type="term" value="F:cytochrome-c oxidase activity"/>
    <property type="evidence" value="ECO:0007669"/>
    <property type="project" value="UniProtKB-EC"/>
</dbReference>
<feature type="domain" description="Cytochrome oxidase subunit II transmembrane region profile" evidence="21">
    <location>
        <begin position="1"/>
        <end position="91"/>
    </location>
</feature>
<dbReference type="PANTHER" id="PTHR22888">
    <property type="entry name" value="CYTOCHROME C OXIDASE, SUBUNIT II"/>
    <property type="match status" value="1"/>
</dbReference>
<keyword evidence="10" id="KW-0460">Magnesium</keyword>
<evidence type="ECO:0000256" key="15">
    <source>
        <dbReference type="ARBA" id="ARBA00023128"/>
    </source>
</evidence>
<comment type="function">
    <text evidence="18">Component of the cytochrome c oxidase, the last enzyme in the mitochondrial electron transport chain which drives oxidative phosphorylation. The respiratory chain contains 3 multisubunit complexes succinate dehydrogenase (complex II, CII), ubiquinol-cytochrome c oxidoreductase (cytochrome b-c1 complex, complex III, CIII) and cytochrome c oxidase (complex IV, CIV), that cooperate to transfer electrons derived from NADH and succinate to molecular oxygen, creating an electrochemical gradient over the inner membrane that drives transmembrane transport and the ATP synthase. Cytochrome c oxidase is the component of the respiratory chain that catalyzes the reduction of oxygen to water. Electrons originating from reduced cytochrome c in the intermembrane space (IMS) are transferred via the dinuclear copper A center (CU(A)) of subunit 2 and heme A of subunit 1 to the active site in subunit 1, a binuclear center (BNC) formed by heme A3 and copper B (CU(B)). The BNC reduces molecular oxygen to 2 water molecules using 4 electrons from cytochrome c in the IMS and 4 protons from the mitochondrial matrix.</text>
</comment>
<organism evidence="22">
    <name type="scientific">Wallacidia oculata</name>
    <dbReference type="NCBI Taxonomy" id="590134"/>
    <lineage>
        <taxon>Eukaryota</taxon>
        <taxon>Metazoa</taxon>
        <taxon>Ecdysozoa</taxon>
        <taxon>Arthropoda</taxon>
        <taxon>Hexapoda</taxon>
        <taxon>Insecta</taxon>
        <taxon>Pterygota</taxon>
        <taxon>Neoptera</taxon>
        <taxon>Endopterygota</taxon>
        <taxon>Hymenoptera</taxon>
        <taxon>Apocrita</taxon>
        <taxon>Aculeata</taxon>
        <taxon>Pompiloidea</taxon>
        <taxon>Mutillidae</taxon>
        <taxon>Mutillinae</taxon>
        <taxon>Wallacidia</taxon>
    </lineage>
</organism>
<dbReference type="SUPFAM" id="SSF49503">
    <property type="entry name" value="Cupredoxins"/>
    <property type="match status" value="1"/>
</dbReference>
<dbReference type="Pfam" id="PF02790">
    <property type="entry name" value="COX2_TM"/>
    <property type="match status" value="1"/>
</dbReference>
<comment type="subunit">
    <text evidence="3">Component of the cytochrome c oxidase (complex IV, CIV), a multisubunit enzyme composed of a catalytic core of 3 subunits and several supernumerary subunits. The complex exists as a monomer or a dimer and forms supercomplexes (SCs) in the inner mitochondrial membrane with ubiquinol-cytochrome c oxidoreductase (cytochrome b-c1 complex, complex III, CIII).</text>
</comment>